<evidence type="ECO:0000313" key="2">
    <source>
        <dbReference type="EMBL" id="KAH7176310.1"/>
    </source>
</evidence>
<evidence type="ECO:0000256" key="1">
    <source>
        <dbReference type="SAM" id="MobiDB-lite"/>
    </source>
</evidence>
<protein>
    <submittedName>
        <fullName evidence="2">Uncharacterized protein</fullName>
    </submittedName>
</protein>
<dbReference type="OrthoDB" id="5098910at2759"/>
<feature type="compositionally biased region" description="Basic and acidic residues" evidence="1">
    <location>
        <begin position="145"/>
        <end position="170"/>
    </location>
</feature>
<dbReference type="AlphaFoldDB" id="A0A9P9FTR3"/>
<feature type="region of interest" description="Disordered" evidence="1">
    <location>
        <begin position="1"/>
        <end position="39"/>
    </location>
</feature>
<feature type="compositionally biased region" description="Polar residues" evidence="1">
    <location>
        <begin position="171"/>
        <end position="185"/>
    </location>
</feature>
<feature type="compositionally biased region" description="Basic and acidic residues" evidence="1">
    <location>
        <begin position="1"/>
        <end position="22"/>
    </location>
</feature>
<reference evidence="2" key="1">
    <citation type="journal article" date="2021" name="Nat. Commun.">
        <title>Genetic determinants of endophytism in the Arabidopsis root mycobiome.</title>
        <authorList>
            <person name="Mesny F."/>
            <person name="Miyauchi S."/>
            <person name="Thiergart T."/>
            <person name="Pickel B."/>
            <person name="Atanasova L."/>
            <person name="Karlsson M."/>
            <person name="Huettel B."/>
            <person name="Barry K.W."/>
            <person name="Haridas S."/>
            <person name="Chen C."/>
            <person name="Bauer D."/>
            <person name="Andreopoulos W."/>
            <person name="Pangilinan J."/>
            <person name="LaButti K."/>
            <person name="Riley R."/>
            <person name="Lipzen A."/>
            <person name="Clum A."/>
            <person name="Drula E."/>
            <person name="Henrissat B."/>
            <person name="Kohler A."/>
            <person name="Grigoriev I.V."/>
            <person name="Martin F.M."/>
            <person name="Hacquard S."/>
        </authorList>
    </citation>
    <scope>NUCLEOTIDE SEQUENCE</scope>
    <source>
        <strain evidence="2">MPI-CAGE-AT-0147</strain>
    </source>
</reference>
<dbReference type="EMBL" id="JAGMUV010000001">
    <property type="protein sequence ID" value="KAH7176310.1"/>
    <property type="molecule type" value="Genomic_DNA"/>
</dbReference>
<sequence>MPSSHTEQHRNIVEQHPLDPNRHPRLLKHNHHQANPSRLRRAASPWIHPLLNSDVMANNEEKKGEGLTKDDIRRINETLSNQSIIEQLSRTGIAAQNKRAMWHGRFKRLQIEEMEKKMKHIELNNGDGNTDSKEVKGNGGASVDNKNDKGDGVGNVSDKDGHGEEAKDNSTDGSNATFDSNTTDGSDVVENNKAGGKAGDGDNGAPAKKQA</sequence>
<keyword evidence="3" id="KW-1185">Reference proteome</keyword>
<organism evidence="2 3">
    <name type="scientific">Dactylonectria macrodidyma</name>
    <dbReference type="NCBI Taxonomy" id="307937"/>
    <lineage>
        <taxon>Eukaryota</taxon>
        <taxon>Fungi</taxon>
        <taxon>Dikarya</taxon>
        <taxon>Ascomycota</taxon>
        <taxon>Pezizomycotina</taxon>
        <taxon>Sordariomycetes</taxon>
        <taxon>Hypocreomycetidae</taxon>
        <taxon>Hypocreales</taxon>
        <taxon>Nectriaceae</taxon>
        <taxon>Dactylonectria</taxon>
    </lineage>
</organism>
<name>A0A9P9FTR3_9HYPO</name>
<feature type="region of interest" description="Disordered" evidence="1">
    <location>
        <begin position="122"/>
        <end position="211"/>
    </location>
</feature>
<dbReference type="Proteomes" id="UP000738349">
    <property type="component" value="Unassembled WGS sequence"/>
</dbReference>
<comment type="caution">
    <text evidence="2">The sequence shown here is derived from an EMBL/GenBank/DDBJ whole genome shotgun (WGS) entry which is preliminary data.</text>
</comment>
<gene>
    <name evidence="2" type="ORF">EDB81DRAFT_751685</name>
</gene>
<feature type="compositionally biased region" description="Basic residues" evidence="1">
    <location>
        <begin position="23"/>
        <end position="32"/>
    </location>
</feature>
<accession>A0A9P9FTR3</accession>
<evidence type="ECO:0000313" key="3">
    <source>
        <dbReference type="Proteomes" id="UP000738349"/>
    </source>
</evidence>
<proteinExistence type="predicted"/>